<comment type="subcellular location">
    <subcellularLocation>
        <location evidence="2">Nucleus</location>
    </subcellularLocation>
</comment>
<dbReference type="GO" id="GO:0006406">
    <property type="term" value="P:mRNA export from nucleus"/>
    <property type="evidence" value="ECO:0007669"/>
    <property type="project" value="UniProtKB-UniRule"/>
</dbReference>
<evidence type="ECO:0000256" key="2">
    <source>
        <dbReference type="RuleBase" id="RU369057"/>
    </source>
</evidence>
<dbReference type="GeneID" id="43583299"/>
<proteinExistence type="inferred from homology"/>
<evidence type="ECO:0000313" key="5">
    <source>
        <dbReference type="Proteomes" id="UP000398389"/>
    </source>
</evidence>
<dbReference type="GO" id="GO:0008541">
    <property type="term" value="C:proteasome regulatory particle, lid subcomplex"/>
    <property type="evidence" value="ECO:0007669"/>
    <property type="project" value="UniProtKB-UniRule"/>
</dbReference>
<dbReference type="PANTHER" id="PTHR16771">
    <property type="entry name" value="26 PROTEASOME COMPLEX SUBUNIT DSS1"/>
    <property type="match status" value="1"/>
</dbReference>
<dbReference type="Proteomes" id="UP000398389">
    <property type="component" value="Unassembled WGS sequence"/>
</dbReference>
<keyword evidence="2" id="KW-0539">Nucleus</keyword>
<dbReference type="EMBL" id="CABVLU010000003">
    <property type="protein sequence ID" value="VVT55214.1"/>
    <property type="molecule type" value="Genomic_DNA"/>
</dbReference>
<dbReference type="PANTHER" id="PTHR16771:SF0">
    <property type="entry name" value="26S PROTEASOME COMPLEX SUBUNIT SEM1"/>
    <property type="match status" value="1"/>
</dbReference>
<dbReference type="InterPro" id="IPR007834">
    <property type="entry name" value="DSS1_SEM1"/>
</dbReference>
<accession>A0A5E8BWY9</accession>
<dbReference type="GO" id="GO:0005634">
    <property type="term" value="C:nucleus"/>
    <property type="evidence" value="ECO:0007669"/>
    <property type="project" value="UniProtKB-SubCell"/>
</dbReference>
<organism evidence="4 5">
    <name type="scientific">Magnusiomyces paraingens</name>
    <dbReference type="NCBI Taxonomy" id="2606893"/>
    <lineage>
        <taxon>Eukaryota</taxon>
        <taxon>Fungi</taxon>
        <taxon>Dikarya</taxon>
        <taxon>Ascomycota</taxon>
        <taxon>Saccharomycotina</taxon>
        <taxon>Dipodascomycetes</taxon>
        <taxon>Dipodascales</taxon>
        <taxon>Dipodascaceae</taxon>
        <taxon>Magnusiomyces</taxon>
    </lineage>
</organism>
<dbReference type="AlphaFoldDB" id="A0A5E8BWY9"/>
<evidence type="ECO:0000256" key="3">
    <source>
        <dbReference type="SAM" id="MobiDB-lite"/>
    </source>
</evidence>
<feature type="compositionally biased region" description="Acidic residues" evidence="3">
    <location>
        <begin position="34"/>
        <end position="57"/>
    </location>
</feature>
<dbReference type="SMART" id="SM01385">
    <property type="entry name" value="DSS1_SEM1"/>
    <property type="match status" value="1"/>
</dbReference>
<dbReference type="GO" id="GO:0043248">
    <property type="term" value="P:proteasome assembly"/>
    <property type="evidence" value="ECO:0007669"/>
    <property type="project" value="UniProtKB-UniRule"/>
</dbReference>
<protein>
    <recommendedName>
        <fullName evidence="2">26S proteasome complex subunit SEM1</fullName>
    </recommendedName>
</protein>
<sequence>MSSQKQDQPEANGATTTTAPSETKDESVRALVSLEEDDEFEDFPVEQWNDGDLDPELAEGGERLWEEKWDDDDADDDFAAQLREELRKNSV</sequence>
<keyword evidence="2" id="KW-0647">Proteasome</keyword>
<evidence type="ECO:0000313" key="4">
    <source>
        <dbReference type="EMBL" id="VVT55214.1"/>
    </source>
</evidence>
<keyword evidence="5" id="KW-1185">Reference proteome</keyword>
<reference evidence="4 5" key="1">
    <citation type="submission" date="2019-09" db="EMBL/GenBank/DDBJ databases">
        <authorList>
            <person name="Brejova B."/>
        </authorList>
    </citation>
    <scope>NUCLEOTIDE SEQUENCE [LARGE SCALE GENOMIC DNA]</scope>
</reference>
<comment type="similarity">
    <text evidence="1 2">Belongs to the DSS1/SEM1 family.</text>
</comment>
<feature type="region of interest" description="Disordered" evidence="3">
    <location>
        <begin position="1"/>
        <end position="57"/>
    </location>
</feature>
<dbReference type="GO" id="GO:0000724">
    <property type="term" value="P:double-strand break repair via homologous recombination"/>
    <property type="evidence" value="ECO:0007669"/>
    <property type="project" value="TreeGrafter"/>
</dbReference>
<evidence type="ECO:0000256" key="1">
    <source>
        <dbReference type="ARBA" id="ARBA00034491"/>
    </source>
</evidence>
<dbReference type="RefSeq" id="XP_031855090.1">
    <property type="nucleotide sequence ID" value="XM_031999199.1"/>
</dbReference>
<dbReference type="CDD" id="cd13768">
    <property type="entry name" value="DSS1_Sem1"/>
    <property type="match status" value="1"/>
</dbReference>
<name>A0A5E8BWY9_9ASCO</name>
<comment type="function">
    <text evidence="2">Component of the 26S proteasome, a multiprotein complex involved in the ATP-dependent degradation of ubiquitinated proteins.</text>
</comment>
<gene>
    <name evidence="4" type="ORF">SAPINGB_P004484</name>
</gene>
<dbReference type="Pfam" id="PF05160">
    <property type="entry name" value="DSS1_SEM1"/>
    <property type="match status" value="1"/>
</dbReference>